<organism evidence="7 8">
    <name type="scientific">Luteibacter flocculans</name>
    <dbReference type="NCBI Taxonomy" id="2780091"/>
    <lineage>
        <taxon>Bacteria</taxon>
        <taxon>Pseudomonadati</taxon>
        <taxon>Pseudomonadota</taxon>
        <taxon>Gammaproteobacteria</taxon>
        <taxon>Lysobacterales</taxon>
        <taxon>Rhodanobacteraceae</taxon>
        <taxon>Luteibacter</taxon>
    </lineage>
</organism>
<name>A0ABY4T4V8_9GAMM</name>
<accession>A0ABY4T4V8</accession>
<dbReference type="RefSeq" id="WP_250340415.1">
    <property type="nucleotide sequence ID" value="NZ_CP063231.1"/>
</dbReference>
<keyword evidence="8" id="KW-1185">Reference proteome</keyword>
<feature type="transmembrane region" description="Helical" evidence="5">
    <location>
        <begin position="6"/>
        <end position="25"/>
    </location>
</feature>
<dbReference type="InterPro" id="IPR056413">
    <property type="entry name" value="TPR_CcmH_CycH"/>
</dbReference>
<gene>
    <name evidence="7" type="ORF">IM816_07630</name>
</gene>
<feature type="repeat" description="TPR" evidence="4">
    <location>
        <begin position="94"/>
        <end position="127"/>
    </location>
</feature>
<dbReference type="PROSITE" id="PS50005">
    <property type="entry name" value="TPR"/>
    <property type="match status" value="1"/>
</dbReference>
<dbReference type="Pfam" id="PF23914">
    <property type="entry name" value="TPR_CcmH_CycH"/>
    <property type="match status" value="1"/>
</dbReference>
<evidence type="ECO:0000256" key="3">
    <source>
        <dbReference type="ARBA" id="ARBA00022803"/>
    </source>
</evidence>
<dbReference type="InterPro" id="IPR051263">
    <property type="entry name" value="C-type_cytochrome_biogenesis"/>
</dbReference>
<keyword evidence="5" id="KW-0812">Transmembrane</keyword>
<keyword evidence="5" id="KW-1133">Transmembrane helix</keyword>
<dbReference type="SMART" id="SM00028">
    <property type="entry name" value="TPR"/>
    <property type="match status" value="1"/>
</dbReference>
<dbReference type="EMBL" id="CP063231">
    <property type="protein sequence ID" value="URL59943.1"/>
    <property type="molecule type" value="Genomic_DNA"/>
</dbReference>
<sequence length="233" mass="24934">MTVAFYLVAGAMLVLALALLLVPLVRQGRRAGRPRGVFVLVVCIAVLVPLSSAGLYVLVGTPSTLGGVEPAKDMTVGEAIDTLRARLKEHPDDAQGWVLLGQTYAMLKQSADARAAYDSALKADPKNVAAMVGWAEADSLVREDHRIQGRAFDLLNQAIAIEPQSQRALWLLGIAQFQQERYADAAATWRTLQPLLDPDSNVARAVAQQIALAEKRANGGTDEPARGTIDGGR</sequence>
<reference evidence="7" key="1">
    <citation type="submission" date="2020-10" db="EMBL/GenBank/DDBJ databases">
        <title>Whole-genome sequence of Luteibacter sp. EIF3.</title>
        <authorList>
            <person name="Friedrich I."/>
            <person name="Hertel R."/>
            <person name="Daniel R."/>
        </authorList>
    </citation>
    <scope>NUCLEOTIDE SEQUENCE</scope>
    <source>
        <strain evidence="7">EIF3</strain>
    </source>
</reference>
<evidence type="ECO:0000313" key="8">
    <source>
        <dbReference type="Proteomes" id="UP001056681"/>
    </source>
</evidence>
<dbReference type="PANTHER" id="PTHR47870:SF1">
    <property type="entry name" value="CYTOCHROME C-TYPE BIOGENESIS PROTEIN CCMH"/>
    <property type="match status" value="1"/>
</dbReference>
<feature type="domain" description="Cytochrome c-type biogenesis protein H TPR" evidence="6">
    <location>
        <begin position="82"/>
        <end position="201"/>
    </location>
</feature>
<protein>
    <submittedName>
        <fullName evidence="7">Tetratricopeptide repeat protein</fullName>
    </submittedName>
</protein>
<dbReference type="Gene3D" id="1.25.40.10">
    <property type="entry name" value="Tetratricopeptide repeat domain"/>
    <property type="match status" value="1"/>
</dbReference>
<keyword evidence="2" id="KW-0201">Cytochrome c-type biogenesis</keyword>
<dbReference type="InterPro" id="IPR011990">
    <property type="entry name" value="TPR-like_helical_dom_sf"/>
</dbReference>
<proteinExistence type="predicted"/>
<keyword evidence="3 4" id="KW-0802">TPR repeat</keyword>
<dbReference type="PANTHER" id="PTHR47870">
    <property type="entry name" value="CYTOCHROME C-TYPE BIOGENESIS PROTEIN CCMH"/>
    <property type="match status" value="1"/>
</dbReference>
<dbReference type="Proteomes" id="UP001056681">
    <property type="component" value="Chromosome"/>
</dbReference>
<keyword evidence="1" id="KW-0677">Repeat</keyword>
<evidence type="ECO:0000256" key="2">
    <source>
        <dbReference type="ARBA" id="ARBA00022748"/>
    </source>
</evidence>
<feature type="transmembrane region" description="Helical" evidence="5">
    <location>
        <begin position="37"/>
        <end position="59"/>
    </location>
</feature>
<evidence type="ECO:0000256" key="4">
    <source>
        <dbReference type="PROSITE-ProRule" id="PRU00339"/>
    </source>
</evidence>
<evidence type="ECO:0000313" key="7">
    <source>
        <dbReference type="EMBL" id="URL59943.1"/>
    </source>
</evidence>
<evidence type="ECO:0000256" key="1">
    <source>
        <dbReference type="ARBA" id="ARBA00022737"/>
    </source>
</evidence>
<dbReference type="InterPro" id="IPR019734">
    <property type="entry name" value="TPR_rpt"/>
</dbReference>
<evidence type="ECO:0000259" key="6">
    <source>
        <dbReference type="Pfam" id="PF23914"/>
    </source>
</evidence>
<evidence type="ECO:0000256" key="5">
    <source>
        <dbReference type="SAM" id="Phobius"/>
    </source>
</evidence>
<dbReference type="SUPFAM" id="SSF48452">
    <property type="entry name" value="TPR-like"/>
    <property type="match status" value="1"/>
</dbReference>
<keyword evidence="5" id="KW-0472">Membrane</keyword>